<organism evidence="9 10">
    <name type="scientific">Kutzneria viridogrisea</name>
    <dbReference type="NCBI Taxonomy" id="47990"/>
    <lineage>
        <taxon>Bacteria</taxon>
        <taxon>Bacillati</taxon>
        <taxon>Actinomycetota</taxon>
        <taxon>Actinomycetes</taxon>
        <taxon>Pseudonocardiales</taxon>
        <taxon>Pseudonocardiaceae</taxon>
        <taxon>Kutzneria</taxon>
    </lineage>
</organism>
<evidence type="ECO:0000256" key="5">
    <source>
        <dbReference type="ARBA" id="ARBA00023049"/>
    </source>
</evidence>
<evidence type="ECO:0000313" key="9">
    <source>
        <dbReference type="EMBL" id="MBA8931798.1"/>
    </source>
</evidence>
<feature type="signal peptide" evidence="7">
    <location>
        <begin position="1"/>
        <end position="20"/>
    </location>
</feature>
<keyword evidence="1" id="KW-0645">Protease</keyword>
<evidence type="ECO:0000259" key="8">
    <source>
        <dbReference type="Pfam" id="PF07504"/>
    </source>
</evidence>
<evidence type="ECO:0000256" key="2">
    <source>
        <dbReference type="ARBA" id="ARBA00022723"/>
    </source>
</evidence>
<feature type="domain" description="FTP" evidence="8">
    <location>
        <begin position="93"/>
        <end position="128"/>
    </location>
</feature>
<dbReference type="Pfam" id="PF07504">
    <property type="entry name" value="FTP"/>
    <property type="match status" value="1"/>
</dbReference>
<feature type="chain" id="PRO_5046735619" description="FTP domain-containing protein" evidence="7">
    <location>
        <begin position="21"/>
        <end position="219"/>
    </location>
</feature>
<dbReference type="InterPro" id="IPR011096">
    <property type="entry name" value="FTP_domain"/>
</dbReference>
<keyword evidence="3" id="KW-0378">Hydrolase</keyword>
<keyword evidence="4" id="KW-0862">Zinc</keyword>
<keyword evidence="2" id="KW-0479">Metal-binding</keyword>
<accession>A0ABR6BY02</accession>
<proteinExistence type="predicted"/>
<keyword evidence="5" id="KW-0482">Metalloprotease</keyword>
<evidence type="ECO:0000256" key="4">
    <source>
        <dbReference type="ARBA" id="ARBA00022833"/>
    </source>
</evidence>
<gene>
    <name evidence="9" type="ORF">BC739_009057</name>
</gene>
<feature type="region of interest" description="Disordered" evidence="6">
    <location>
        <begin position="130"/>
        <end position="207"/>
    </location>
</feature>
<evidence type="ECO:0000256" key="6">
    <source>
        <dbReference type="SAM" id="MobiDB-lite"/>
    </source>
</evidence>
<dbReference type="RefSeq" id="WP_182840489.1">
    <property type="nucleotide sequence ID" value="NZ_JACJID010000010.1"/>
</dbReference>
<protein>
    <recommendedName>
        <fullName evidence="8">FTP domain-containing protein</fullName>
    </recommendedName>
</protein>
<name>A0ABR6BY02_9PSEU</name>
<evidence type="ECO:0000256" key="1">
    <source>
        <dbReference type="ARBA" id="ARBA00022670"/>
    </source>
</evidence>
<dbReference type="Proteomes" id="UP000517916">
    <property type="component" value="Unassembled WGS sequence"/>
</dbReference>
<comment type="caution">
    <text evidence="9">The sequence shown here is derived from an EMBL/GenBank/DDBJ whole genome shotgun (WGS) entry which is preliminary data.</text>
</comment>
<reference evidence="9 10" key="1">
    <citation type="submission" date="2020-08" db="EMBL/GenBank/DDBJ databases">
        <title>Genomic Encyclopedia of Archaeal and Bacterial Type Strains, Phase II (KMG-II): from individual species to whole genera.</title>
        <authorList>
            <person name="Goeker M."/>
        </authorList>
    </citation>
    <scope>NUCLEOTIDE SEQUENCE [LARGE SCALE GENOMIC DNA]</scope>
    <source>
        <strain evidence="9 10">DSM 43850</strain>
    </source>
</reference>
<evidence type="ECO:0000256" key="3">
    <source>
        <dbReference type="ARBA" id="ARBA00022801"/>
    </source>
</evidence>
<sequence>MSSRRTAAIAAALAASSLIAGGIGGAATASAQTDQLSTDGSGRVIAVEPTTPVAAPQGASTAGAAQSHTARLARQFGLPVGELVLSEVRQLPGGSIAKLQQRIGGVPVFGAQIVQDLDGSGALLAAVGKTSQRSEGGFPRRQHGREGQGGQGRRGRGGQEGQHRQGPARGRCRELLVRREAWAPTAPAPPRSRPTSCRCTARTPRTSGPWWCGPRRTRC</sequence>
<feature type="compositionally biased region" description="Basic and acidic residues" evidence="6">
    <location>
        <begin position="171"/>
        <end position="181"/>
    </location>
</feature>
<keyword evidence="7" id="KW-0732">Signal</keyword>
<evidence type="ECO:0000313" key="10">
    <source>
        <dbReference type="Proteomes" id="UP000517916"/>
    </source>
</evidence>
<keyword evidence="10" id="KW-1185">Reference proteome</keyword>
<dbReference type="InterPro" id="IPR006311">
    <property type="entry name" value="TAT_signal"/>
</dbReference>
<evidence type="ECO:0000256" key="7">
    <source>
        <dbReference type="SAM" id="SignalP"/>
    </source>
</evidence>
<dbReference type="PROSITE" id="PS51318">
    <property type="entry name" value="TAT"/>
    <property type="match status" value="1"/>
</dbReference>
<dbReference type="EMBL" id="JACJID010000010">
    <property type="protein sequence ID" value="MBA8931798.1"/>
    <property type="molecule type" value="Genomic_DNA"/>
</dbReference>